<keyword evidence="4" id="KW-1185">Reference proteome</keyword>
<dbReference type="InterPro" id="IPR029058">
    <property type="entry name" value="AB_hydrolase_fold"/>
</dbReference>
<dbReference type="EMBL" id="RYZI01000006">
    <property type="protein sequence ID" value="RWA14622.1"/>
    <property type="molecule type" value="Genomic_DNA"/>
</dbReference>
<comment type="caution">
    <text evidence="3">The sequence shown here is derived from an EMBL/GenBank/DDBJ whole genome shotgun (WGS) entry which is preliminary data.</text>
</comment>
<proteinExistence type="predicted"/>
<dbReference type="Pfam" id="PF12697">
    <property type="entry name" value="Abhydrolase_6"/>
    <property type="match status" value="1"/>
</dbReference>
<evidence type="ECO:0000313" key="4">
    <source>
        <dbReference type="Proteomes" id="UP000286045"/>
    </source>
</evidence>
<dbReference type="PANTHER" id="PTHR37017">
    <property type="entry name" value="AB HYDROLASE-1 DOMAIN-CONTAINING PROTEIN-RELATED"/>
    <property type="match status" value="1"/>
</dbReference>
<dbReference type="InterPro" id="IPR000073">
    <property type="entry name" value="AB_hydrolase_1"/>
</dbReference>
<reference evidence="3 4" key="1">
    <citation type="submission" date="2018-12" db="EMBL/GenBank/DDBJ databases">
        <title>Draft genome sequence of Xylaria grammica IHI A82.</title>
        <authorList>
            <person name="Buettner E."/>
            <person name="Kellner H."/>
        </authorList>
    </citation>
    <scope>NUCLEOTIDE SEQUENCE [LARGE SCALE GENOMIC DNA]</scope>
    <source>
        <strain evidence="3 4">IHI A82</strain>
    </source>
</reference>
<feature type="domain" description="AB hydrolase-1" evidence="2">
    <location>
        <begin position="7"/>
        <end position="225"/>
    </location>
</feature>
<name>A0A439DJQ1_9PEZI</name>
<evidence type="ECO:0000256" key="1">
    <source>
        <dbReference type="SAM" id="MobiDB-lite"/>
    </source>
</evidence>
<sequence>MSQPYFLFVTGSFVPPPFYDDLVEKVRAQGHEIKVLHLPTVGSAPGKPGITPAPTMYDDAALVAKEAKALADAGREIILVAHSYGGFPATESIKGLSIEARKKEGKKGGIVRIAYKTALVAKPGRTAGEVLPPPEEGAPRSQTDENGWLEEGLRRHAQFAMHSGVSFTNPLTYPGYKDVPVSYFLCEDDLVVFPEIQREEIEMIEAETGRKVDVTSVKAGHCPHTGVLEKVADWFRHLALL</sequence>
<dbReference type="InterPro" id="IPR052897">
    <property type="entry name" value="Sec-Metab_Biosynth_Hydrolase"/>
</dbReference>
<evidence type="ECO:0000259" key="2">
    <source>
        <dbReference type="Pfam" id="PF12697"/>
    </source>
</evidence>
<dbReference type="PANTHER" id="PTHR37017:SF13">
    <property type="entry name" value="AB HYDROLASE-1 DOMAIN-CONTAINING PROTEIN"/>
    <property type="match status" value="1"/>
</dbReference>
<dbReference type="SUPFAM" id="SSF53474">
    <property type="entry name" value="alpha/beta-Hydrolases"/>
    <property type="match status" value="1"/>
</dbReference>
<dbReference type="STRING" id="363999.A0A439DJQ1"/>
<dbReference type="Gene3D" id="3.40.50.1820">
    <property type="entry name" value="alpha/beta hydrolase"/>
    <property type="match status" value="1"/>
</dbReference>
<accession>A0A439DJQ1</accession>
<feature type="region of interest" description="Disordered" evidence="1">
    <location>
        <begin position="125"/>
        <end position="144"/>
    </location>
</feature>
<dbReference type="Proteomes" id="UP000286045">
    <property type="component" value="Unassembled WGS sequence"/>
</dbReference>
<evidence type="ECO:0000313" key="3">
    <source>
        <dbReference type="EMBL" id="RWA14622.1"/>
    </source>
</evidence>
<protein>
    <recommendedName>
        <fullName evidence="2">AB hydrolase-1 domain-containing protein</fullName>
    </recommendedName>
</protein>
<gene>
    <name evidence="3" type="ORF">EKO27_g489</name>
</gene>
<dbReference type="AlphaFoldDB" id="A0A439DJQ1"/>
<organism evidence="3 4">
    <name type="scientific">Xylaria grammica</name>
    <dbReference type="NCBI Taxonomy" id="363999"/>
    <lineage>
        <taxon>Eukaryota</taxon>
        <taxon>Fungi</taxon>
        <taxon>Dikarya</taxon>
        <taxon>Ascomycota</taxon>
        <taxon>Pezizomycotina</taxon>
        <taxon>Sordariomycetes</taxon>
        <taxon>Xylariomycetidae</taxon>
        <taxon>Xylariales</taxon>
        <taxon>Xylariaceae</taxon>
        <taxon>Xylaria</taxon>
    </lineage>
</organism>